<dbReference type="InterPro" id="IPR000644">
    <property type="entry name" value="CBS_dom"/>
</dbReference>
<evidence type="ECO:0000313" key="4">
    <source>
        <dbReference type="EMBL" id="SEK34782.1"/>
    </source>
</evidence>
<dbReference type="Pfam" id="PF00571">
    <property type="entry name" value="CBS"/>
    <property type="match status" value="2"/>
</dbReference>
<feature type="domain" description="CBS" evidence="3">
    <location>
        <begin position="7"/>
        <end position="66"/>
    </location>
</feature>
<protein>
    <submittedName>
        <fullName evidence="4">CBS domain-containing protein</fullName>
    </submittedName>
</protein>
<evidence type="ECO:0000256" key="1">
    <source>
        <dbReference type="ARBA" id="ARBA00023122"/>
    </source>
</evidence>
<dbReference type="EMBL" id="FOAA01000001">
    <property type="protein sequence ID" value="SEK34782.1"/>
    <property type="molecule type" value="Genomic_DNA"/>
</dbReference>
<dbReference type="PANTHER" id="PTHR43080:SF2">
    <property type="entry name" value="CBS DOMAIN-CONTAINING PROTEIN"/>
    <property type="match status" value="1"/>
</dbReference>
<dbReference type="Proteomes" id="UP000199256">
    <property type="component" value="Unassembled WGS sequence"/>
</dbReference>
<reference evidence="5" key="1">
    <citation type="submission" date="2016-10" db="EMBL/GenBank/DDBJ databases">
        <authorList>
            <person name="Varghese N."/>
            <person name="Submissions S."/>
        </authorList>
    </citation>
    <scope>NUCLEOTIDE SEQUENCE [LARGE SCALE GENOMIC DNA]</scope>
    <source>
        <strain evidence="5">DSM 241</strain>
    </source>
</reference>
<dbReference type="AlphaFoldDB" id="A0A1H7GD62"/>
<dbReference type="InterPro" id="IPR046342">
    <property type="entry name" value="CBS_dom_sf"/>
</dbReference>
<gene>
    <name evidence="4" type="ORF">SAMN05444515_101475</name>
</gene>
<dbReference type="Gene3D" id="3.10.580.10">
    <property type="entry name" value="CBS-domain"/>
    <property type="match status" value="1"/>
</dbReference>
<dbReference type="PANTHER" id="PTHR43080">
    <property type="entry name" value="CBS DOMAIN-CONTAINING PROTEIN CBSX3, MITOCHONDRIAL"/>
    <property type="match status" value="1"/>
</dbReference>
<evidence type="ECO:0000259" key="3">
    <source>
        <dbReference type="PROSITE" id="PS51371"/>
    </source>
</evidence>
<dbReference type="PROSITE" id="PS51371">
    <property type="entry name" value="CBS"/>
    <property type="match status" value="2"/>
</dbReference>
<dbReference type="RefSeq" id="WP_090250319.1">
    <property type="nucleotide sequence ID" value="NZ_FOAA01000001.1"/>
</dbReference>
<name>A0A1H7GD62_9GAMM</name>
<dbReference type="InterPro" id="IPR051257">
    <property type="entry name" value="Diverse_CBS-Domain"/>
</dbReference>
<feature type="domain" description="CBS" evidence="3">
    <location>
        <begin position="74"/>
        <end position="132"/>
    </location>
</feature>
<dbReference type="SUPFAM" id="SSF54631">
    <property type="entry name" value="CBS-domain pair"/>
    <property type="match status" value="1"/>
</dbReference>
<dbReference type="STRING" id="1396821.SAMN05444515_101475"/>
<dbReference type="CDD" id="cd04622">
    <property type="entry name" value="CBS_pair_HRP1_like"/>
    <property type="match status" value="1"/>
</dbReference>
<dbReference type="OrthoDB" id="9807125at2"/>
<accession>A0A1H7GD62</accession>
<organism evidence="4 5">
    <name type="scientific">Ectothiorhodospira marina</name>
    <dbReference type="NCBI Taxonomy" id="1396821"/>
    <lineage>
        <taxon>Bacteria</taxon>
        <taxon>Pseudomonadati</taxon>
        <taxon>Pseudomonadota</taxon>
        <taxon>Gammaproteobacteria</taxon>
        <taxon>Chromatiales</taxon>
        <taxon>Ectothiorhodospiraceae</taxon>
        <taxon>Ectothiorhodospira</taxon>
    </lineage>
</organism>
<keyword evidence="5" id="KW-1185">Reference proteome</keyword>
<evidence type="ECO:0000313" key="5">
    <source>
        <dbReference type="Proteomes" id="UP000199256"/>
    </source>
</evidence>
<sequence length="142" mass="15330">MKIADAMTKSIDTITGGSSITDAARKMRDMGTGFLPVTDADQERLIGVTTDRDMVIRCLAEGKDPSHTPVQEAMSEKVLYCFANDELDAAAQSMADQQVYRLVVLDSPESKRLSGIITVGDIRRHGDEAAAERAAERIADAA</sequence>
<proteinExistence type="predicted"/>
<keyword evidence="1 2" id="KW-0129">CBS domain</keyword>
<dbReference type="SMART" id="SM00116">
    <property type="entry name" value="CBS"/>
    <property type="match status" value="2"/>
</dbReference>
<evidence type="ECO:0000256" key="2">
    <source>
        <dbReference type="PROSITE-ProRule" id="PRU00703"/>
    </source>
</evidence>